<dbReference type="EMBL" id="JAIFTL010000140">
    <property type="protein sequence ID" value="KAG9322563.1"/>
    <property type="molecule type" value="Genomic_DNA"/>
</dbReference>
<feature type="compositionally biased region" description="Low complexity" evidence="1">
    <location>
        <begin position="233"/>
        <end position="246"/>
    </location>
</feature>
<dbReference type="GO" id="GO:1902600">
    <property type="term" value="P:proton transmembrane transport"/>
    <property type="evidence" value="ECO:0007669"/>
    <property type="project" value="TreeGrafter"/>
</dbReference>
<comment type="caution">
    <text evidence="2">The sequence shown here is derived from an EMBL/GenBank/DDBJ whole genome shotgun (WGS) entry which is preliminary data.</text>
</comment>
<proteinExistence type="predicted"/>
<feature type="region of interest" description="Disordered" evidence="1">
    <location>
        <begin position="204"/>
        <end position="265"/>
    </location>
</feature>
<evidence type="ECO:0008006" key="4">
    <source>
        <dbReference type="Google" id="ProtNLM"/>
    </source>
</evidence>
<dbReference type="Pfam" id="PF10173">
    <property type="entry name" value="Mit_KHE1"/>
    <property type="match status" value="1"/>
</dbReference>
<dbReference type="PANTHER" id="PTHR28062:SF1">
    <property type="entry name" value="TRANSMEMBRANE PROTEIN"/>
    <property type="match status" value="1"/>
</dbReference>
<protein>
    <recommendedName>
        <fullName evidence="4">Mitochondrial K+-H+ exchange-related-domain-containing protein</fullName>
    </recommendedName>
</protein>
<evidence type="ECO:0000256" key="1">
    <source>
        <dbReference type="SAM" id="MobiDB-lite"/>
    </source>
</evidence>
<sequence>MRLFLVPLSRTARTMHCHSTIAPASTSYLNRATTWASSKWEALAQAPEDSLKLRLYGAGSRMLEKIEHQETFFKDVPSKEDATMTTLVPFLYPSSMKEAQVSAEFRTLLDHRIPYHRKYMIYSALCVPVTSLFTIVPLVPNIPFFYNAYRLWSHWKAYNGAKHLDVLIKSGEVSFQPSDVLNLGLQHDPQFAVFFTGSHQLSKKRSVRRRHGEQDPKAPVITESSGEITPTLAPNNGAGSPPSSTGAAGGKTHPNTLSPKLDDPMSITDHVVHEGFITDAEIETISLAFARPPRMTSEIKRARFQEAEKYVKALVDKSKKSKDQ</sequence>
<evidence type="ECO:0000313" key="3">
    <source>
        <dbReference type="Proteomes" id="UP000717515"/>
    </source>
</evidence>
<dbReference type="Proteomes" id="UP000717515">
    <property type="component" value="Unassembled WGS sequence"/>
</dbReference>
<dbReference type="AlphaFoldDB" id="A0A9P8A1E5"/>
<evidence type="ECO:0000313" key="2">
    <source>
        <dbReference type="EMBL" id="KAG9322563.1"/>
    </source>
</evidence>
<name>A0A9P8A1E5_MORAP</name>
<dbReference type="PANTHER" id="PTHR28062">
    <property type="entry name" value="K+-H+ EXCHANGE-LIKE PROTEIN"/>
    <property type="match status" value="1"/>
</dbReference>
<dbReference type="GO" id="GO:0006813">
    <property type="term" value="P:potassium ion transport"/>
    <property type="evidence" value="ECO:0007669"/>
    <property type="project" value="TreeGrafter"/>
</dbReference>
<reference evidence="2" key="1">
    <citation type="submission" date="2021-07" db="EMBL/GenBank/DDBJ databases">
        <title>Draft genome of Mortierella alpina, strain LL118, isolated from an aspen leaf litter sample.</title>
        <authorList>
            <person name="Yang S."/>
            <person name="Vinatzer B.A."/>
        </authorList>
    </citation>
    <scope>NUCLEOTIDE SEQUENCE</scope>
    <source>
        <strain evidence="2">LL118</strain>
    </source>
</reference>
<dbReference type="GO" id="GO:0005743">
    <property type="term" value="C:mitochondrial inner membrane"/>
    <property type="evidence" value="ECO:0007669"/>
    <property type="project" value="TreeGrafter"/>
</dbReference>
<gene>
    <name evidence="2" type="ORF">KVV02_001848</name>
</gene>
<dbReference type="InterPro" id="IPR018786">
    <property type="entry name" value="Mit_KHE1"/>
</dbReference>
<organism evidence="2 3">
    <name type="scientific">Mortierella alpina</name>
    <name type="common">Oleaginous fungus</name>
    <name type="synonym">Mortierella renispora</name>
    <dbReference type="NCBI Taxonomy" id="64518"/>
    <lineage>
        <taxon>Eukaryota</taxon>
        <taxon>Fungi</taxon>
        <taxon>Fungi incertae sedis</taxon>
        <taxon>Mucoromycota</taxon>
        <taxon>Mortierellomycotina</taxon>
        <taxon>Mortierellomycetes</taxon>
        <taxon>Mortierellales</taxon>
        <taxon>Mortierellaceae</taxon>
        <taxon>Mortierella</taxon>
    </lineage>
</organism>
<accession>A0A9P8A1E5</accession>